<dbReference type="Pfam" id="PF03447">
    <property type="entry name" value="NAD_binding_3"/>
    <property type="match status" value="1"/>
</dbReference>
<protein>
    <submittedName>
        <fullName evidence="2">Homoserine dehydrogenase NAD-binding protein</fullName>
    </submittedName>
</protein>
<evidence type="ECO:0000313" key="3">
    <source>
        <dbReference type="Proteomes" id="UP000009296"/>
    </source>
</evidence>
<dbReference type="GO" id="GO:0016491">
    <property type="term" value="F:oxidoreductase activity"/>
    <property type="evidence" value="ECO:0007669"/>
    <property type="project" value="InterPro"/>
</dbReference>
<accession>F8AMV0</accession>
<dbReference type="HOGENOM" id="CLU_1891458_0_0_2"/>
<dbReference type="Gene3D" id="3.40.50.720">
    <property type="entry name" value="NAD(P)-binding Rossmann-like Domain"/>
    <property type="match status" value="1"/>
</dbReference>
<dbReference type="InterPro" id="IPR036291">
    <property type="entry name" value="NAD(P)-bd_dom_sf"/>
</dbReference>
<dbReference type="PANTHER" id="PTHR31873">
    <property type="entry name" value="L-ASPARTATE DEHYDROGENASE-RELATED"/>
    <property type="match status" value="1"/>
</dbReference>
<dbReference type="STRING" id="647113.Metok_0075"/>
<reference evidence="2" key="1">
    <citation type="submission" date="2011-05" db="EMBL/GenBank/DDBJ databases">
        <title>Complete sequence of chromosome of Methanothermococcus okinawensis IH1.</title>
        <authorList>
            <consortium name="US DOE Joint Genome Institute"/>
            <person name="Lucas S."/>
            <person name="Han J."/>
            <person name="Lapidus A."/>
            <person name="Cheng J.-F."/>
            <person name="Goodwin L."/>
            <person name="Pitluck S."/>
            <person name="Peters L."/>
            <person name="Mikhailova N."/>
            <person name="Held B."/>
            <person name="Han C."/>
            <person name="Tapia R."/>
            <person name="Land M."/>
            <person name="Hauser L."/>
            <person name="Kyrpides N."/>
            <person name="Ivanova N."/>
            <person name="Pagani I."/>
            <person name="Sieprawska-Lupa M."/>
            <person name="Takai K."/>
            <person name="Miyazaki J."/>
            <person name="Whitman W."/>
            <person name="Woyke T."/>
        </authorList>
    </citation>
    <scope>NUCLEOTIDE SEQUENCE</scope>
    <source>
        <strain evidence="2">IH1</strain>
    </source>
</reference>
<dbReference type="EMBL" id="CP002792">
    <property type="protein sequence ID" value="AEH06073.1"/>
    <property type="molecule type" value="Genomic_DNA"/>
</dbReference>
<dbReference type="GO" id="GO:0050661">
    <property type="term" value="F:NADP binding"/>
    <property type="evidence" value="ECO:0007669"/>
    <property type="project" value="InterPro"/>
</dbReference>
<proteinExistence type="predicted"/>
<dbReference type="PANTHER" id="PTHR31873:SF6">
    <property type="entry name" value="ASPARTATE DEHYDROGENASE DOMAIN-CONTAINING PROTEIN"/>
    <property type="match status" value="1"/>
</dbReference>
<dbReference type="KEGG" id="mok:Metok_0075"/>
<feature type="domain" description="Aspartate/homoserine dehydrogenase NAD-binding" evidence="1">
    <location>
        <begin position="8"/>
        <end position="119"/>
    </location>
</feature>
<organism evidence="2 3">
    <name type="scientific">Methanothermococcus okinawensis (strain DSM 14208 / JCM 11175 / IH1)</name>
    <dbReference type="NCBI Taxonomy" id="647113"/>
    <lineage>
        <taxon>Archaea</taxon>
        <taxon>Methanobacteriati</taxon>
        <taxon>Methanobacteriota</taxon>
        <taxon>Methanomada group</taxon>
        <taxon>Methanococci</taxon>
        <taxon>Methanococcales</taxon>
        <taxon>Methanococcaceae</taxon>
        <taxon>Methanothermococcus</taxon>
    </lineage>
</organism>
<evidence type="ECO:0000313" key="2">
    <source>
        <dbReference type="EMBL" id="AEH06073.1"/>
    </source>
</evidence>
<name>F8AMV0_METOI</name>
<evidence type="ECO:0000259" key="1">
    <source>
        <dbReference type="Pfam" id="PF03447"/>
    </source>
</evidence>
<gene>
    <name evidence="2" type="ordered locus">Metok_0075</name>
</gene>
<dbReference type="Proteomes" id="UP000009296">
    <property type="component" value="Chromosome"/>
</dbReference>
<sequence>MLKIGVVGCGTIATLITKAVISGKINPKIVALYDKNRHKSEELKKLIDAEICDSVDELVSKDLDLIIECASVNAVEETVSKALNNGKDAIVMSVGAFADKNLFLKLYNLAKEKIKKYIFHQVLLQELMPLKPHP</sequence>
<dbReference type="AlphaFoldDB" id="F8AMV0"/>
<dbReference type="SUPFAM" id="SSF51735">
    <property type="entry name" value="NAD(P)-binding Rossmann-fold domains"/>
    <property type="match status" value="1"/>
</dbReference>
<dbReference type="InterPro" id="IPR005106">
    <property type="entry name" value="Asp/hSer_DH_NAD-bd"/>
</dbReference>
<keyword evidence="3" id="KW-1185">Reference proteome</keyword>
<dbReference type="eggNOG" id="arCOG00254">
    <property type="taxonomic scope" value="Archaea"/>
</dbReference>